<keyword evidence="4" id="KW-1185">Reference proteome</keyword>
<dbReference type="Proteomes" id="UP001349262">
    <property type="component" value="Unassembled WGS sequence"/>
</dbReference>
<evidence type="ECO:0000256" key="1">
    <source>
        <dbReference type="SAM" id="MobiDB-lite"/>
    </source>
</evidence>
<keyword evidence="2" id="KW-0472">Membrane</keyword>
<comment type="caution">
    <text evidence="3">The sequence shown here is derived from an EMBL/GenBank/DDBJ whole genome shotgun (WGS) entry which is preliminary data.</text>
</comment>
<proteinExistence type="predicted"/>
<evidence type="ECO:0000313" key="3">
    <source>
        <dbReference type="EMBL" id="MEE7457426.1"/>
    </source>
</evidence>
<keyword evidence="2" id="KW-1133">Transmembrane helix</keyword>
<sequence length="153" mass="16697">MTETRDEIRGDTRFEPQAPLSVAARSACPRCGRGHLFKGFLEIAPACDACGLDFSFADPADGPAFFVMMTTAIPAVAFGLWLELTYDPPLWLHFVLTLPVVLITCTLPLRFFKGWLVASQYVHRAEEGRLARPAPPADAAKTSTVETDASGIR</sequence>
<feature type="transmembrane region" description="Helical" evidence="2">
    <location>
        <begin position="64"/>
        <end position="84"/>
    </location>
</feature>
<feature type="region of interest" description="Disordered" evidence="1">
    <location>
        <begin position="132"/>
        <end position="153"/>
    </location>
</feature>
<feature type="transmembrane region" description="Helical" evidence="2">
    <location>
        <begin position="90"/>
        <end position="112"/>
    </location>
</feature>
<reference evidence="3 4" key="1">
    <citation type="journal article" date="2012" name="Genet. Mol. Biol.">
        <title>Analysis of 16S rRNA and mxaF genes revealing insights into Methylobacterium niche-specific plant association.</title>
        <authorList>
            <person name="Dourado M.N."/>
            <person name="Andreote F.D."/>
            <person name="Dini-Andreote F."/>
            <person name="Conti R."/>
            <person name="Araujo J.M."/>
            <person name="Araujo W.L."/>
        </authorList>
    </citation>
    <scope>NUCLEOTIDE SEQUENCE [LARGE SCALE GENOMIC DNA]</scope>
    <source>
        <strain evidence="3 4">SR1.6/4</strain>
    </source>
</reference>
<accession>A0ABU7TA00</accession>
<dbReference type="EMBL" id="MLBY01000004">
    <property type="protein sequence ID" value="MEE7457426.1"/>
    <property type="molecule type" value="Genomic_DNA"/>
</dbReference>
<protein>
    <recommendedName>
        <fullName evidence="5">DUF983 domain-containing protein</fullName>
    </recommendedName>
</protein>
<gene>
    <name evidence="3" type="ORF">MRSR164_11725</name>
</gene>
<name>A0ABU7TA00_9HYPH</name>
<keyword evidence="2" id="KW-0812">Transmembrane</keyword>
<dbReference type="Pfam" id="PF06170">
    <property type="entry name" value="DUF983"/>
    <property type="match status" value="1"/>
</dbReference>
<evidence type="ECO:0008006" key="5">
    <source>
        <dbReference type="Google" id="ProtNLM"/>
    </source>
</evidence>
<dbReference type="InterPro" id="IPR009325">
    <property type="entry name" value="DUF983"/>
</dbReference>
<evidence type="ECO:0000313" key="4">
    <source>
        <dbReference type="Proteomes" id="UP001349262"/>
    </source>
</evidence>
<organism evidence="3 4">
    <name type="scientific">Methylobacterium radiotolerans</name>
    <dbReference type="NCBI Taxonomy" id="31998"/>
    <lineage>
        <taxon>Bacteria</taxon>
        <taxon>Pseudomonadati</taxon>
        <taxon>Pseudomonadota</taxon>
        <taxon>Alphaproteobacteria</taxon>
        <taxon>Hyphomicrobiales</taxon>
        <taxon>Methylobacteriaceae</taxon>
        <taxon>Methylobacterium</taxon>
    </lineage>
</organism>
<evidence type="ECO:0000256" key="2">
    <source>
        <dbReference type="SAM" id="Phobius"/>
    </source>
</evidence>